<feature type="transmembrane region" description="Helical" evidence="8">
    <location>
        <begin position="266"/>
        <end position="287"/>
    </location>
</feature>
<feature type="transmembrane region" description="Helical" evidence="8">
    <location>
        <begin position="322"/>
        <end position="345"/>
    </location>
</feature>
<feature type="transmembrane region" description="Helical" evidence="8">
    <location>
        <begin position="155"/>
        <end position="176"/>
    </location>
</feature>
<evidence type="ECO:0000256" key="6">
    <source>
        <dbReference type="ARBA" id="ARBA00022989"/>
    </source>
</evidence>
<dbReference type="Pfam" id="PF07690">
    <property type="entry name" value="MFS_1"/>
    <property type="match status" value="1"/>
</dbReference>
<keyword evidence="3" id="KW-0813">Transport</keyword>
<evidence type="ECO:0000313" key="11">
    <source>
        <dbReference type="Proteomes" id="UP001204615"/>
    </source>
</evidence>
<keyword evidence="4" id="KW-1003">Cell membrane</keyword>
<evidence type="ECO:0000259" key="9">
    <source>
        <dbReference type="PROSITE" id="PS50850"/>
    </source>
</evidence>
<evidence type="ECO:0000256" key="2">
    <source>
        <dbReference type="ARBA" id="ARBA00008335"/>
    </source>
</evidence>
<evidence type="ECO:0000256" key="4">
    <source>
        <dbReference type="ARBA" id="ARBA00022475"/>
    </source>
</evidence>
<feature type="domain" description="Major facilitator superfamily (MFS) profile" evidence="9">
    <location>
        <begin position="26"/>
        <end position="409"/>
    </location>
</feature>
<organism evidence="10 11">
    <name type="scientific">Dyella lutea</name>
    <dbReference type="NCBI Taxonomy" id="2950441"/>
    <lineage>
        <taxon>Bacteria</taxon>
        <taxon>Pseudomonadati</taxon>
        <taxon>Pseudomonadota</taxon>
        <taxon>Gammaproteobacteria</taxon>
        <taxon>Lysobacterales</taxon>
        <taxon>Rhodanobacteraceae</taxon>
        <taxon>Dyella</taxon>
    </lineage>
</organism>
<feature type="transmembrane region" description="Helical" evidence="8">
    <location>
        <begin position="121"/>
        <end position="143"/>
    </location>
</feature>
<keyword evidence="7 8" id="KW-0472">Membrane</keyword>
<dbReference type="Gene3D" id="1.20.1250.20">
    <property type="entry name" value="MFS general substrate transporter like domains"/>
    <property type="match status" value="1"/>
</dbReference>
<feature type="transmembrane region" description="Helical" evidence="8">
    <location>
        <begin position="32"/>
        <end position="52"/>
    </location>
</feature>
<comment type="subcellular location">
    <subcellularLocation>
        <location evidence="1">Cell membrane</location>
        <topology evidence="1">Multi-pass membrane protein</topology>
    </subcellularLocation>
</comment>
<feature type="transmembrane region" description="Helical" evidence="8">
    <location>
        <begin position="299"/>
        <end position="316"/>
    </location>
</feature>
<feature type="transmembrane region" description="Helical" evidence="8">
    <location>
        <begin position="385"/>
        <end position="405"/>
    </location>
</feature>
<feature type="transmembrane region" description="Helical" evidence="8">
    <location>
        <begin position="357"/>
        <end position="379"/>
    </location>
</feature>
<reference evidence="10 11" key="1">
    <citation type="submission" date="2022-06" db="EMBL/GenBank/DDBJ databases">
        <title>Dyella sp. Sa strain:Sa Genome sequencing.</title>
        <authorList>
            <person name="Park S."/>
        </authorList>
    </citation>
    <scope>NUCLEOTIDE SEQUENCE [LARGE SCALE GENOMIC DNA]</scope>
    <source>
        <strain evidence="10 11">Sa</strain>
    </source>
</reference>
<dbReference type="InterPro" id="IPR020846">
    <property type="entry name" value="MFS_dom"/>
</dbReference>
<evidence type="ECO:0000256" key="5">
    <source>
        <dbReference type="ARBA" id="ARBA00022692"/>
    </source>
</evidence>
<keyword evidence="11" id="KW-1185">Reference proteome</keyword>
<evidence type="ECO:0000256" key="1">
    <source>
        <dbReference type="ARBA" id="ARBA00004651"/>
    </source>
</evidence>
<dbReference type="Proteomes" id="UP001204615">
    <property type="component" value="Unassembled WGS sequence"/>
</dbReference>
<evidence type="ECO:0000256" key="8">
    <source>
        <dbReference type="SAM" id="Phobius"/>
    </source>
</evidence>
<sequence length="426" mass="44843">MTKGGSEAVDTAQPAEVESIRHGTAAFRRTNLALFAAGFATFGLLYCVQPLMPEFSRDYGVSAATSALSLSLSTGVLAFAMLFMGGVSDAVGRKSVMVASLLSSALLVLASTMVQQWPLLLALRMLLGFTLSGVPVVAMTYLAEEVHHDSIGLGMGLYISGNAIGGMSGRLIAGVLTDHFGWRVGMGTVGAVGLVACLLFWRSLPPSRHFTARPFHLRSLLGRFAGLFRDAGLPWLFAEGFLLLGAFVTVYNYLGYRLLAAPYHLSQTAVGLVFGIYLIGTFSSTWMGHLAGRLGRRKVLWSAFALMLAGVGLTAAASLPLILLGIVAITFGFFGGHSIVSSWVGRRAGAAKAQGSSVYLFSYYMGSSIAGASGGLFYASHGWNGVVGFVGALVLAGLLVAWRLYRLPPLVNVATLPQPASRGAMP</sequence>
<feature type="transmembrane region" description="Helical" evidence="8">
    <location>
        <begin position="96"/>
        <end position="115"/>
    </location>
</feature>
<dbReference type="RefSeq" id="WP_253568498.1">
    <property type="nucleotide sequence ID" value="NZ_JAMZEK010000004.1"/>
</dbReference>
<keyword evidence="6 8" id="KW-1133">Transmembrane helix</keyword>
<dbReference type="PANTHER" id="PTHR43271:SF1">
    <property type="entry name" value="INNER MEMBRANE TRANSPORT PROTEIN YNFM"/>
    <property type="match status" value="1"/>
</dbReference>
<dbReference type="InterPro" id="IPR011701">
    <property type="entry name" value="MFS"/>
</dbReference>
<dbReference type="PROSITE" id="PS50850">
    <property type="entry name" value="MFS"/>
    <property type="match status" value="1"/>
</dbReference>
<comment type="caution">
    <text evidence="10">The sequence shown here is derived from an EMBL/GenBank/DDBJ whole genome shotgun (WGS) entry which is preliminary data.</text>
</comment>
<dbReference type="InterPro" id="IPR005829">
    <property type="entry name" value="Sugar_transporter_CS"/>
</dbReference>
<protein>
    <submittedName>
        <fullName evidence="10">MFS transporter</fullName>
    </submittedName>
</protein>
<accession>A0ABT1FEC5</accession>
<comment type="similarity">
    <text evidence="2">Belongs to the major facilitator superfamily.</text>
</comment>
<feature type="transmembrane region" description="Helical" evidence="8">
    <location>
        <begin position="64"/>
        <end position="84"/>
    </location>
</feature>
<dbReference type="PANTHER" id="PTHR43271">
    <property type="entry name" value="BLL2771 PROTEIN"/>
    <property type="match status" value="1"/>
</dbReference>
<name>A0ABT1FEC5_9GAMM</name>
<evidence type="ECO:0000256" key="7">
    <source>
        <dbReference type="ARBA" id="ARBA00023136"/>
    </source>
</evidence>
<keyword evidence="5 8" id="KW-0812">Transmembrane</keyword>
<feature type="transmembrane region" description="Helical" evidence="8">
    <location>
        <begin position="182"/>
        <end position="201"/>
    </location>
</feature>
<dbReference type="PROSITE" id="PS00216">
    <property type="entry name" value="SUGAR_TRANSPORT_1"/>
    <property type="match status" value="1"/>
</dbReference>
<evidence type="ECO:0000256" key="3">
    <source>
        <dbReference type="ARBA" id="ARBA00022448"/>
    </source>
</evidence>
<gene>
    <name evidence="10" type="ORF">NC595_16965</name>
</gene>
<evidence type="ECO:0000313" key="10">
    <source>
        <dbReference type="EMBL" id="MCP1375741.1"/>
    </source>
</evidence>
<dbReference type="EMBL" id="JAMZEK010000004">
    <property type="protein sequence ID" value="MCP1375741.1"/>
    <property type="molecule type" value="Genomic_DNA"/>
</dbReference>
<dbReference type="CDD" id="cd17324">
    <property type="entry name" value="MFS_NepI_like"/>
    <property type="match status" value="1"/>
</dbReference>
<dbReference type="SUPFAM" id="SSF103473">
    <property type="entry name" value="MFS general substrate transporter"/>
    <property type="match status" value="1"/>
</dbReference>
<proteinExistence type="inferred from homology"/>
<feature type="transmembrane region" description="Helical" evidence="8">
    <location>
        <begin position="233"/>
        <end position="254"/>
    </location>
</feature>
<dbReference type="InterPro" id="IPR036259">
    <property type="entry name" value="MFS_trans_sf"/>
</dbReference>